<feature type="transmembrane region" description="Helical" evidence="5">
    <location>
        <begin position="324"/>
        <end position="342"/>
    </location>
</feature>
<feature type="transmembrane region" description="Helical" evidence="5">
    <location>
        <begin position="153"/>
        <end position="175"/>
    </location>
</feature>
<keyword evidence="3 5" id="KW-1133">Transmembrane helix</keyword>
<organism evidence="6 7">
    <name type="scientific">Drosophila willistoni</name>
    <name type="common">Fruit fly</name>
    <dbReference type="NCBI Taxonomy" id="7260"/>
    <lineage>
        <taxon>Eukaryota</taxon>
        <taxon>Metazoa</taxon>
        <taxon>Ecdysozoa</taxon>
        <taxon>Arthropoda</taxon>
        <taxon>Hexapoda</taxon>
        <taxon>Insecta</taxon>
        <taxon>Pterygota</taxon>
        <taxon>Neoptera</taxon>
        <taxon>Endopterygota</taxon>
        <taxon>Diptera</taxon>
        <taxon>Brachycera</taxon>
        <taxon>Muscomorpha</taxon>
        <taxon>Ephydroidea</taxon>
        <taxon>Drosophilidae</taxon>
        <taxon>Drosophila</taxon>
        <taxon>Sophophora</taxon>
    </lineage>
</organism>
<dbReference type="OrthoDB" id="15270at2759"/>
<feature type="transmembrane region" description="Helical" evidence="5">
    <location>
        <begin position="294"/>
        <end position="312"/>
    </location>
</feature>
<evidence type="ECO:0000256" key="1">
    <source>
        <dbReference type="ARBA" id="ARBA00004141"/>
    </source>
</evidence>
<evidence type="ECO:0000256" key="2">
    <source>
        <dbReference type="ARBA" id="ARBA00022692"/>
    </source>
</evidence>
<feature type="transmembrane region" description="Helical" evidence="5">
    <location>
        <begin position="195"/>
        <end position="213"/>
    </location>
</feature>
<dbReference type="HOGENOM" id="CLU_020802_2_1_1"/>
<dbReference type="GO" id="GO:0032216">
    <property type="term" value="F:glucosaminyl-phosphatidylinositol O-acyltransferase activity"/>
    <property type="evidence" value="ECO:0007669"/>
    <property type="project" value="TreeGrafter"/>
</dbReference>
<dbReference type="FunCoup" id="B4MMQ7">
    <property type="interactions" value="1106"/>
</dbReference>
<feature type="transmembrane region" description="Helical" evidence="5">
    <location>
        <begin position="113"/>
        <end position="133"/>
    </location>
</feature>
<name>B4MMQ7_DROWI</name>
<dbReference type="eggNOG" id="KOG0411">
    <property type="taxonomic scope" value="Eukaryota"/>
</dbReference>
<reference evidence="6 7" key="1">
    <citation type="journal article" date="2007" name="Nature">
        <title>Evolution of genes and genomes on the Drosophila phylogeny.</title>
        <authorList>
            <consortium name="Drosophila 12 Genomes Consortium"/>
            <person name="Clark A.G."/>
            <person name="Eisen M.B."/>
            <person name="Smith D.R."/>
            <person name="Bergman C.M."/>
            <person name="Oliver B."/>
            <person name="Markow T.A."/>
            <person name="Kaufman T.C."/>
            <person name="Kellis M."/>
            <person name="Gelbart W."/>
            <person name="Iyer V.N."/>
            <person name="Pollard D.A."/>
            <person name="Sackton T.B."/>
            <person name="Larracuente A.M."/>
            <person name="Singh N.D."/>
            <person name="Abad J.P."/>
            <person name="Abt D.N."/>
            <person name="Adryan B."/>
            <person name="Aguade M."/>
            <person name="Akashi H."/>
            <person name="Anderson W.W."/>
            <person name="Aquadro C.F."/>
            <person name="Ardell D.H."/>
            <person name="Arguello R."/>
            <person name="Artieri C.G."/>
            <person name="Barbash D.A."/>
            <person name="Barker D."/>
            <person name="Barsanti P."/>
            <person name="Batterham P."/>
            <person name="Batzoglou S."/>
            <person name="Begun D."/>
            <person name="Bhutkar A."/>
            <person name="Blanco E."/>
            <person name="Bosak S.A."/>
            <person name="Bradley R.K."/>
            <person name="Brand A.D."/>
            <person name="Brent M.R."/>
            <person name="Brooks A.N."/>
            <person name="Brown R.H."/>
            <person name="Butlin R.K."/>
            <person name="Caggese C."/>
            <person name="Calvi B.R."/>
            <person name="Bernardo de Carvalho A."/>
            <person name="Caspi A."/>
            <person name="Castrezana S."/>
            <person name="Celniker S.E."/>
            <person name="Chang J.L."/>
            <person name="Chapple C."/>
            <person name="Chatterji S."/>
            <person name="Chinwalla A."/>
            <person name="Civetta A."/>
            <person name="Clifton S.W."/>
            <person name="Comeron J.M."/>
            <person name="Costello J.C."/>
            <person name="Coyne J.A."/>
            <person name="Daub J."/>
            <person name="David R.G."/>
            <person name="Delcher A.L."/>
            <person name="Delehaunty K."/>
            <person name="Do C.B."/>
            <person name="Ebling H."/>
            <person name="Edwards K."/>
            <person name="Eickbush T."/>
            <person name="Evans J.D."/>
            <person name="Filipski A."/>
            <person name="Findeiss S."/>
            <person name="Freyhult E."/>
            <person name="Fulton L."/>
            <person name="Fulton R."/>
            <person name="Garcia A.C."/>
            <person name="Gardiner A."/>
            <person name="Garfield D.A."/>
            <person name="Garvin B.E."/>
            <person name="Gibson G."/>
            <person name="Gilbert D."/>
            <person name="Gnerre S."/>
            <person name="Godfrey J."/>
            <person name="Good R."/>
            <person name="Gotea V."/>
            <person name="Gravely B."/>
            <person name="Greenberg A.J."/>
            <person name="Griffiths-Jones S."/>
            <person name="Gross S."/>
            <person name="Guigo R."/>
            <person name="Gustafson E.A."/>
            <person name="Haerty W."/>
            <person name="Hahn M.W."/>
            <person name="Halligan D.L."/>
            <person name="Halpern A.L."/>
            <person name="Halter G.M."/>
            <person name="Han M.V."/>
            <person name="Heger A."/>
            <person name="Hillier L."/>
            <person name="Hinrichs A.S."/>
            <person name="Holmes I."/>
            <person name="Hoskins R.A."/>
            <person name="Hubisz M.J."/>
            <person name="Hultmark D."/>
            <person name="Huntley M.A."/>
            <person name="Jaffe D.B."/>
            <person name="Jagadeeshan S."/>
            <person name="Jeck W.R."/>
            <person name="Johnson J."/>
            <person name="Jones C.D."/>
            <person name="Jordan W.C."/>
            <person name="Karpen G.H."/>
            <person name="Kataoka E."/>
            <person name="Keightley P.D."/>
            <person name="Kheradpour P."/>
            <person name="Kirkness E.F."/>
            <person name="Koerich L.B."/>
            <person name="Kristiansen K."/>
            <person name="Kudrna D."/>
            <person name="Kulathinal R.J."/>
            <person name="Kumar S."/>
            <person name="Kwok R."/>
            <person name="Lander E."/>
            <person name="Langley C.H."/>
            <person name="Lapoint R."/>
            <person name="Lazzaro B.P."/>
            <person name="Lee S.J."/>
            <person name="Levesque L."/>
            <person name="Li R."/>
            <person name="Lin C.F."/>
            <person name="Lin M.F."/>
            <person name="Lindblad-Toh K."/>
            <person name="Llopart A."/>
            <person name="Long M."/>
            <person name="Low L."/>
            <person name="Lozovsky E."/>
            <person name="Lu J."/>
            <person name="Luo M."/>
            <person name="Machado C.A."/>
            <person name="Makalowski W."/>
            <person name="Marzo M."/>
            <person name="Matsuda M."/>
            <person name="Matzkin L."/>
            <person name="McAllister B."/>
            <person name="McBride C.S."/>
            <person name="McKernan B."/>
            <person name="McKernan K."/>
            <person name="Mendez-Lago M."/>
            <person name="Minx P."/>
            <person name="Mollenhauer M.U."/>
            <person name="Montooth K."/>
            <person name="Mount S.M."/>
            <person name="Mu X."/>
            <person name="Myers E."/>
            <person name="Negre B."/>
            <person name="Newfeld S."/>
            <person name="Nielsen R."/>
            <person name="Noor M.A."/>
            <person name="O'Grady P."/>
            <person name="Pachter L."/>
            <person name="Papaceit M."/>
            <person name="Parisi M.J."/>
            <person name="Parisi M."/>
            <person name="Parts L."/>
            <person name="Pedersen J.S."/>
            <person name="Pesole G."/>
            <person name="Phillippy A.M."/>
            <person name="Ponting C.P."/>
            <person name="Pop M."/>
            <person name="Porcelli D."/>
            <person name="Powell J.R."/>
            <person name="Prohaska S."/>
            <person name="Pruitt K."/>
            <person name="Puig M."/>
            <person name="Quesneville H."/>
            <person name="Ram K.R."/>
            <person name="Rand D."/>
            <person name="Rasmussen M.D."/>
            <person name="Reed L.K."/>
            <person name="Reenan R."/>
            <person name="Reily A."/>
            <person name="Remington K.A."/>
            <person name="Rieger T.T."/>
            <person name="Ritchie M.G."/>
            <person name="Robin C."/>
            <person name="Rogers Y.H."/>
            <person name="Rohde C."/>
            <person name="Rozas J."/>
            <person name="Rubenfield M.J."/>
            <person name="Ruiz A."/>
            <person name="Russo S."/>
            <person name="Salzberg S.L."/>
            <person name="Sanchez-Gracia A."/>
            <person name="Saranga D.J."/>
            <person name="Sato H."/>
            <person name="Schaeffer S.W."/>
            <person name="Schatz M.C."/>
            <person name="Schlenke T."/>
            <person name="Schwartz R."/>
            <person name="Segarra C."/>
            <person name="Singh R.S."/>
            <person name="Sirot L."/>
            <person name="Sirota M."/>
            <person name="Sisneros N.B."/>
            <person name="Smith C.D."/>
            <person name="Smith T.F."/>
            <person name="Spieth J."/>
            <person name="Stage D.E."/>
            <person name="Stark A."/>
            <person name="Stephan W."/>
            <person name="Strausberg R.L."/>
            <person name="Strempel S."/>
            <person name="Sturgill D."/>
            <person name="Sutton G."/>
            <person name="Sutton G.G."/>
            <person name="Tao W."/>
            <person name="Teichmann S."/>
            <person name="Tobari Y.N."/>
            <person name="Tomimura Y."/>
            <person name="Tsolas J.M."/>
            <person name="Valente V.L."/>
            <person name="Venter E."/>
            <person name="Venter J.C."/>
            <person name="Vicario S."/>
            <person name="Vieira F.G."/>
            <person name="Vilella A.J."/>
            <person name="Villasante A."/>
            <person name="Walenz B."/>
            <person name="Wang J."/>
            <person name="Wasserman M."/>
            <person name="Watts T."/>
            <person name="Wilson D."/>
            <person name="Wilson R.K."/>
            <person name="Wing R.A."/>
            <person name="Wolfner M.F."/>
            <person name="Wong A."/>
            <person name="Wong G.K."/>
            <person name="Wu C.I."/>
            <person name="Wu G."/>
            <person name="Yamamoto D."/>
            <person name="Yang H.P."/>
            <person name="Yang S.P."/>
            <person name="Yorke J.A."/>
            <person name="Yoshida K."/>
            <person name="Zdobnov E."/>
            <person name="Zhang P."/>
            <person name="Zhang Y."/>
            <person name="Zimin A.V."/>
            <person name="Baldwin J."/>
            <person name="Abdouelleil A."/>
            <person name="Abdulkadir J."/>
            <person name="Abebe A."/>
            <person name="Abera B."/>
            <person name="Abreu J."/>
            <person name="Acer S.C."/>
            <person name="Aftuck L."/>
            <person name="Alexander A."/>
            <person name="An P."/>
            <person name="Anderson E."/>
            <person name="Anderson S."/>
            <person name="Arachi H."/>
            <person name="Azer M."/>
            <person name="Bachantsang P."/>
            <person name="Barry A."/>
            <person name="Bayul T."/>
            <person name="Berlin A."/>
            <person name="Bessette D."/>
            <person name="Bloom T."/>
            <person name="Blye J."/>
            <person name="Boguslavskiy L."/>
            <person name="Bonnet C."/>
            <person name="Boukhgalter B."/>
            <person name="Bourzgui I."/>
            <person name="Brown A."/>
            <person name="Cahill P."/>
            <person name="Channer S."/>
            <person name="Cheshatsang Y."/>
            <person name="Chuda L."/>
            <person name="Citroen M."/>
            <person name="Collymore A."/>
            <person name="Cooke P."/>
            <person name="Costello M."/>
            <person name="D'Aco K."/>
            <person name="Daza R."/>
            <person name="De Haan G."/>
            <person name="DeGray S."/>
            <person name="DeMaso C."/>
            <person name="Dhargay N."/>
            <person name="Dooley K."/>
            <person name="Dooley E."/>
            <person name="Doricent M."/>
            <person name="Dorje P."/>
            <person name="Dorjee K."/>
            <person name="Dupes A."/>
            <person name="Elong R."/>
            <person name="Falk J."/>
            <person name="Farina A."/>
            <person name="Faro S."/>
            <person name="Ferguson D."/>
            <person name="Fisher S."/>
            <person name="Foley C.D."/>
            <person name="Franke A."/>
            <person name="Friedrich D."/>
            <person name="Gadbois L."/>
            <person name="Gearin G."/>
            <person name="Gearin C.R."/>
            <person name="Giannoukos G."/>
            <person name="Goode T."/>
            <person name="Graham J."/>
            <person name="Grandbois E."/>
            <person name="Grewal S."/>
            <person name="Gyaltsen K."/>
            <person name="Hafez N."/>
            <person name="Hagos B."/>
            <person name="Hall J."/>
            <person name="Henson C."/>
            <person name="Hollinger A."/>
            <person name="Honan T."/>
            <person name="Huard M.D."/>
            <person name="Hughes L."/>
            <person name="Hurhula B."/>
            <person name="Husby M.E."/>
            <person name="Kamat A."/>
            <person name="Kanga B."/>
            <person name="Kashin S."/>
            <person name="Khazanovich D."/>
            <person name="Kisner P."/>
            <person name="Lance K."/>
            <person name="Lara M."/>
            <person name="Lee W."/>
            <person name="Lennon N."/>
            <person name="Letendre F."/>
            <person name="LeVine R."/>
            <person name="Lipovsky A."/>
            <person name="Liu X."/>
            <person name="Liu J."/>
            <person name="Liu S."/>
            <person name="Lokyitsang T."/>
            <person name="Lokyitsang Y."/>
            <person name="Lubonja R."/>
            <person name="Lui A."/>
            <person name="MacDonald P."/>
            <person name="Magnisalis V."/>
            <person name="Maru K."/>
            <person name="Matthews C."/>
            <person name="McCusker W."/>
            <person name="McDonough S."/>
            <person name="Mehta T."/>
            <person name="Meldrim J."/>
            <person name="Meneus L."/>
            <person name="Mihai O."/>
            <person name="Mihalev A."/>
            <person name="Mihova T."/>
            <person name="Mittelman R."/>
            <person name="Mlenga V."/>
            <person name="Montmayeur A."/>
            <person name="Mulrain L."/>
            <person name="Navidi A."/>
            <person name="Naylor J."/>
            <person name="Negash T."/>
            <person name="Nguyen T."/>
            <person name="Nguyen N."/>
            <person name="Nicol R."/>
            <person name="Norbu C."/>
            <person name="Norbu N."/>
            <person name="Novod N."/>
            <person name="O'Neill B."/>
            <person name="Osman S."/>
            <person name="Markiewicz E."/>
            <person name="Oyono O.L."/>
            <person name="Patti C."/>
            <person name="Phunkhang P."/>
            <person name="Pierre F."/>
            <person name="Priest M."/>
            <person name="Raghuraman S."/>
            <person name="Rege F."/>
            <person name="Reyes R."/>
            <person name="Rise C."/>
            <person name="Rogov P."/>
            <person name="Ross K."/>
            <person name="Ryan E."/>
            <person name="Settipalli S."/>
            <person name="Shea T."/>
            <person name="Sherpa N."/>
            <person name="Shi L."/>
            <person name="Shih D."/>
            <person name="Sparrow T."/>
            <person name="Spaulding J."/>
            <person name="Stalker J."/>
            <person name="Stange-Thomann N."/>
            <person name="Stavropoulos S."/>
            <person name="Stone C."/>
            <person name="Strader C."/>
            <person name="Tesfaye S."/>
            <person name="Thomson T."/>
            <person name="Thoulutsang Y."/>
            <person name="Thoulutsang D."/>
            <person name="Topham K."/>
            <person name="Topping I."/>
            <person name="Tsamla T."/>
            <person name="Vassiliev H."/>
            <person name="Vo A."/>
            <person name="Wangchuk T."/>
            <person name="Wangdi T."/>
            <person name="Weiand M."/>
            <person name="Wilkinson J."/>
            <person name="Wilson A."/>
            <person name="Yadav S."/>
            <person name="Young G."/>
            <person name="Yu Q."/>
            <person name="Zembek L."/>
            <person name="Zhong D."/>
            <person name="Zimmer A."/>
            <person name="Zwirko Z."/>
            <person name="Jaffe D.B."/>
            <person name="Alvarez P."/>
            <person name="Brockman W."/>
            <person name="Butler J."/>
            <person name="Chin C."/>
            <person name="Gnerre S."/>
            <person name="Grabherr M."/>
            <person name="Kleber M."/>
            <person name="Mauceli E."/>
            <person name="MacCallum I."/>
        </authorList>
    </citation>
    <scope>NUCLEOTIDE SEQUENCE [LARGE SCALE GENOMIC DNA]</scope>
    <source>
        <strain evidence="7">Tucson 14030-0811.24</strain>
    </source>
</reference>
<evidence type="ECO:0000256" key="5">
    <source>
        <dbReference type="SAM" id="Phobius"/>
    </source>
</evidence>
<dbReference type="AlphaFoldDB" id="B4MMQ7"/>
<protein>
    <recommendedName>
        <fullName evidence="8">Phosphatidylinositol-glycan biosynthesis class W protein</fullName>
    </recommendedName>
</protein>
<dbReference type="GO" id="GO:0016020">
    <property type="term" value="C:membrane"/>
    <property type="evidence" value="ECO:0007669"/>
    <property type="project" value="UniProtKB-SubCell"/>
</dbReference>
<dbReference type="EMBL" id="CH963847">
    <property type="protein sequence ID" value="EDW73463.2"/>
    <property type="molecule type" value="Genomic_DNA"/>
</dbReference>
<evidence type="ECO:0000256" key="4">
    <source>
        <dbReference type="ARBA" id="ARBA00023136"/>
    </source>
</evidence>
<evidence type="ECO:0008006" key="8">
    <source>
        <dbReference type="Google" id="ProtNLM"/>
    </source>
</evidence>
<dbReference type="PANTHER" id="PTHR20661">
    <property type="entry name" value="PHOSPHATIDYLINOSITOL-GLYCAN BIOSYNTHESIS CLASS W PROTEIN"/>
    <property type="match status" value="1"/>
</dbReference>
<accession>B4MMQ7</accession>
<feature type="transmembrane region" description="Helical" evidence="5">
    <location>
        <begin position="54"/>
        <end position="76"/>
    </location>
</feature>
<dbReference type="STRING" id="7260.B4MMQ7"/>
<keyword evidence="4 5" id="KW-0472">Membrane</keyword>
<sequence>AEIVRQCLPCFYRPYRKTRRFGAQLMDTGIGLFVITMGLVSRRSTNNAELQRQLFYSMPLLLLGLARTVSIVMIGYSQDEHEYGQHLNAFFTLGLAKLIGSLLSRLARKDIQLLPMAISLLVVHQLGLSLGLSDYVMNDELPRSTFLAANREGLISLPGFVAIYLLSIYFSRWLLVSSSSTLLTYTQIVNKLKRLLYLVIINWIMVICSAYAFGISRVTCNLGYVIWIFAIMSTMLWLSLFAVDFIINSVLPLDPMRLTDANDAEEQGTLLSNAKTKAPGNEPFIICQSLNMNGLIYFILANVLTGGVNIFFEPEERSDEASVLILLIYMLLATKFVHNLYIRGIRLA</sequence>
<dbReference type="GO" id="GO:0072659">
    <property type="term" value="P:protein localization to plasma membrane"/>
    <property type="evidence" value="ECO:0007669"/>
    <property type="project" value="TreeGrafter"/>
</dbReference>
<evidence type="ECO:0000256" key="3">
    <source>
        <dbReference type="ARBA" id="ARBA00022989"/>
    </source>
</evidence>
<gene>
    <name evidence="6" type="primary">Dwil\GK17560</name>
    <name evidence="6" type="ORF">Dwil_GK17560</name>
</gene>
<evidence type="ECO:0000313" key="7">
    <source>
        <dbReference type="Proteomes" id="UP000007798"/>
    </source>
</evidence>
<comment type="subcellular location">
    <subcellularLocation>
        <location evidence="1">Membrane</location>
        <topology evidence="1">Multi-pass membrane protein</topology>
    </subcellularLocation>
</comment>
<feature type="non-terminal residue" evidence="6">
    <location>
        <position position="1"/>
    </location>
</feature>
<keyword evidence="7" id="KW-1185">Reference proteome</keyword>
<dbReference type="PANTHER" id="PTHR20661:SF0">
    <property type="entry name" value="PHOSPHATIDYLINOSITOL-GLYCAN BIOSYNTHESIS CLASS W PROTEIN"/>
    <property type="match status" value="1"/>
</dbReference>
<keyword evidence="2 5" id="KW-0812">Transmembrane</keyword>
<dbReference type="InterPro" id="IPR009447">
    <property type="entry name" value="PIGW/GWT1"/>
</dbReference>
<feature type="transmembrane region" description="Helical" evidence="5">
    <location>
        <begin position="225"/>
        <end position="247"/>
    </location>
</feature>
<proteinExistence type="predicted"/>
<dbReference type="GO" id="GO:0005783">
    <property type="term" value="C:endoplasmic reticulum"/>
    <property type="evidence" value="ECO:0007669"/>
    <property type="project" value="TreeGrafter"/>
</dbReference>
<dbReference type="Proteomes" id="UP000007798">
    <property type="component" value="Unassembled WGS sequence"/>
</dbReference>
<evidence type="ECO:0000313" key="6">
    <source>
        <dbReference type="EMBL" id="EDW73463.2"/>
    </source>
</evidence>
<dbReference type="Pfam" id="PF06423">
    <property type="entry name" value="GWT1"/>
    <property type="match status" value="1"/>
</dbReference>
<dbReference type="InParanoid" id="B4MMQ7"/>
<dbReference type="GO" id="GO:0006506">
    <property type="term" value="P:GPI anchor biosynthetic process"/>
    <property type="evidence" value="ECO:0007669"/>
    <property type="project" value="InterPro"/>
</dbReference>
<feature type="transmembrane region" description="Helical" evidence="5">
    <location>
        <begin position="21"/>
        <end position="42"/>
    </location>
</feature>